<organism evidence="1 2">
    <name type="scientific">Actinomadura gamaensis</name>
    <dbReference type="NCBI Taxonomy" id="1763541"/>
    <lineage>
        <taxon>Bacteria</taxon>
        <taxon>Bacillati</taxon>
        <taxon>Actinomycetota</taxon>
        <taxon>Actinomycetes</taxon>
        <taxon>Streptosporangiales</taxon>
        <taxon>Thermomonosporaceae</taxon>
        <taxon>Actinomadura</taxon>
    </lineage>
</organism>
<comment type="caution">
    <text evidence="1">The sequence shown here is derived from an EMBL/GenBank/DDBJ whole genome shotgun (WGS) entry which is preliminary data.</text>
</comment>
<dbReference type="RefSeq" id="WP_378259568.1">
    <property type="nucleotide sequence ID" value="NZ_JBHSIT010000008.1"/>
</dbReference>
<dbReference type="EMBL" id="JBHSIT010000008">
    <property type="protein sequence ID" value="MFC4910915.1"/>
    <property type="molecule type" value="Genomic_DNA"/>
</dbReference>
<dbReference type="Proteomes" id="UP001595872">
    <property type="component" value="Unassembled WGS sequence"/>
</dbReference>
<proteinExistence type="predicted"/>
<reference evidence="2" key="1">
    <citation type="journal article" date="2019" name="Int. J. Syst. Evol. Microbiol.">
        <title>The Global Catalogue of Microorganisms (GCM) 10K type strain sequencing project: providing services to taxonomists for standard genome sequencing and annotation.</title>
        <authorList>
            <consortium name="The Broad Institute Genomics Platform"/>
            <consortium name="The Broad Institute Genome Sequencing Center for Infectious Disease"/>
            <person name="Wu L."/>
            <person name="Ma J."/>
        </authorList>
    </citation>
    <scope>NUCLEOTIDE SEQUENCE [LARGE SCALE GENOMIC DNA]</scope>
    <source>
        <strain evidence="2">KLKA75</strain>
    </source>
</reference>
<name>A0ABV9U6C2_9ACTN</name>
<evidence type="ECO:0000313" key="1">
    <source>
        <dbReference type="EMBL" id="MFC4910915.1"/>
    </source>
</evidence>
<sequence length="98" mass="10971">MSNLLPPRTWVLSAGGSLGQVVGHERWRGADWYFVSFNDITLPYTGMADRVNAESVTPAVLGENVCRKRWLKCFCGLKHIPHPELLAESAEPSRTCRD</sequence>
<keyword evidence="2" id="KW-1185">Reference proteome</keyword>
<gene>
    <name evidence="1" type="ORF">ACFPCY_26630</name>
</gene>
<evidence type="ECO:0000313" key="2">
    <source>
        <dbReference type="Proteomes" id="UP001595872"/>
    </source>
</evidence>
<protein>
    <submittedName>
        <fullName evidence="1">Uncharacterized protein</fullName>
    </submittedName>
</protein>
<accession>A0ABV9U6C2</accession>